<dbReference type="Proteomes" id="UP001162992">
    <property type="component" value="Chromosome 7"/>
</dbReference>
<protein>
    <submittedName>
        <fullName evidence="1">Uncharacterized protein</fullName>
    </submittedName>
</protein>
<reference evidence="2" key="1">
    <citation type="journal article" date="2024" name="Proc. Natl. Acad. Sci. U.S.A.">
        <title>Extraordinary preservation of gene collinearity over three hundred million years revealed in homosporous lycophytes.</title>
        <authorList>
            <person name="Li C."/>
            <person name="Wickell D."/>
            <person name="Kuo L.Y."/>
            <person name="Chen X."/>
            <person name="Nie B."/>
            <person name="Liao X."/>
            <person name="Peng D."/>
            <person name="Ji J."/>
            <person name="Jenkins J."/>
            <person name="Williams M."/>
            <person name="Shu S."/>
            <person name="Plott C."/>
            <person name="Barry K."/>
            <person name="Rajasekar S."/>
            <person name="Grimwood J."/>
            <person name="Han X."/>
            <person name="Sun S."/>
            <person name="Hou Z."/>
            <person name="He W."/>
            <person name="Dai G."/>
            <person name="Sun C."/>
            <person name="Schmutz J."/>
            <person name="Leebens-Mack J.H."/>
            <person name="Li F.W."/>
            <person name="Wang L."/>
        </authorList>
    </citation>
    <scope>NUCLEOTIDE SEQUENCE [LARGE SCALE GENOMIC DNA]</scope>
    <source>
        <strain evidence="2">cv. PW_Plant_1</strain>
    </source>
</reference>
<evidence type="ECO:0000313" key="2">
    <source>
        <dbReference type="Proteomes" id="UP001162992"/>
    </source>
</evidence>
<proteinExistence type="predicted"/>
<gene>
    <name evidence="1" type="ORF">O6H91_07G044300</name>
</gene>
<organism evidence="1 2">
    <name type="scientific">Diphasiastrum complanatum</name>
    <name type="common">Issler's clubmoss</name>
    <name type="synonym">Lycopodium complanatum</name>
    <dbReference type="NCBI Taxonomy" id="34168"/>
    <lineage>
        <taxon>Eukaryota</taxon>
        <taxon>Viridiplantae</taxon>
        <taxon>Streptophyta</taxon>
        <taxon>Embryophyta</taxon>
        <taxon>Tracheophyta</taxon>
        <taxon>Lycopodiopsida</taxon>
        <taxon>Lycopodiales</taxon>
        <taxon>Lycopodiaceae</taxon>
        <taxon>Lycopodioideae</taxon>
        <taxon>Diphasiastrum</taxon>
    </lineage>
</organism>
<evidence type="ECO:0000313" key="1">
    <source>
        <dbReference type="EMBL" id="KAJ7549186.1"/>
    </source>
</evidence>
<sequence length="156" mass="16685">MAAKQENGSEKSRDTSSHSSHTRSPLHPQLQQTRIANRTGSASPALEKKVPAEGMLTSTPGTPGRIRARAGSISSRATDQSEKSSVPRFGAWDANDPSSGDGFTVIFNKARDEKKSGGSARSSSLQPDSEEPLKKPSLNHRSSSKWCCFQSTSAEI</sequence>
<accession>A0ACC2D4J9</accession>
<dbReference type="EMBL" id="CM055098">
    <property type="protein sequence ID" value="KAJ7549186.1"/>
    <property type="molecule type" value="Genomic_DNA"/>
</dbReference>
<name>A0ACC2D4J9_DIPCM</name>
<keyword evidence="2" id="KW-1185">Reference proteome</keyword>
<comment type="caution">
    <text evidence="1">The sequence shown here is derived from an EMBL/GenBank/DDBJ whole genome shotgun (WGS) entry which is preliminary data.</text>
</comment>